<evidence type="ECO:0000313" key="4">
    <source>
        <dbReference type="Proteomes" id="UP000245207"/>
    </source>
</evidence>
<feature type="domain" description="DUF7788" evidence="2">
    <location>
        <begin position="560"/>
        <end position="741"/>
    </location>
</feature>
<dbReference type="PANTHER" id="PTHR31373">
    <property type="entry name" value="OS06G0652100 PROTEIN"/>
    <property type="match status" value="1"/>
</dbReference>
<evidence type="ECO:0000313" key="3">
    <source>
        <dbReference type="EMBL" id="PWA56749.1"/>
    </source>
</evidence>
<reference evidence="3 4" key="1">
    <citation type="journal article" date="2018" name="Mol. Plant">
        <title>The genome of Artemisia annua provides insight into the evolution of Asteraceae family and artemisinin biosynthesis.</title>
        <authorList>
            <person name="Shen Q."/>
            <person name="Zhang L."/>
            <person name="Liao Z."/>
            <person name="Wang S."/>
            <person name="Yan T."/>
            <person name="Shi P."/>
            <person name="Liu M."/>
            <person name="Fu X."/>
            <person name="Pan Q."/>
            <person name="Wang Y."/>
            <person name="Lv Z."/>
            <person name="Lu X."/>
            <person name="Zhang F."/>
            <person name="Jiang W."/>
            <person name="Ma Y."/>
            <person name="Chen M."/>
            <person name="Hao X."/>
            <person name="Li L."/>
            <person name="Tang Y."/>
            <person name="Lv G."/>
            <person name="Zhou Y."/>
            <person name="Sun X."/>
            <person name="Brodelius P.E."/>
            <person name="Rose J.K.C."/>
            <person name="Tang K."/>
        </authorList>
    </citation>
    <scope>NUCLEOTIDE SEQUENCE [LARGE SCALE GENOMIC DNA]</scope>
    <source>
        <strain evidence="4">cv. Huhao1</strain>
        <tissue evidence="3">Leaf</tissue>
    </source>
</reference>
<dbReference type="Pfam" id="PF11443">
    <property type="entry name" value="DUF2828"/>
    <property type="match status" value="1"/>
</dbReference>
<accession>A0A2U1M686</accession>
<dbReference type="InterPro" id="IPR056690">
    <property type="entry name" value="DUF7788"/>
</dbReference>
<dbReference type="Proteomes" id="UP000245207">
    <property type="component" value="Unassembled WGS sequence"/>
</dbReference>
<feature type="domain" description="DUF2828" evidence="1">
    <location>
        <begin position="143"/>
        <end position="558"/>
    </location>
</feature>
<dbReference type="EMBL" id="PKPP01006362">
    <property type="protein sequence ID" value="PWA56749.1"/>
    <property type="molecule type" value="Genomic_DNA"/>
</dbReference>
<dbReference type="InterPro" id="IPR058580">
    <property type="entry name" value="DUF2828"/>
</dbReference>
<evidence type="ECO:0000259" key="1">
    <source>
        <dbReference type="Pfam" id="PF11443"/>
    </source>
</evidence>
<dbReference type="InterPro" id="IPR011205">
    <property type="entry name" value="UCP015417_vWA"/>
</dbReference>
<comment type="caution">
    <text evidence="3">The sequence shown here is derived from an EMBL/GenBank/DDBJ whole genome shotgun (WGS) entry which is preliminary data.</text>
</comment>
<dbReference type="Pfam" id="PF25043">
    <property type="entry name" value="DUF7788"/>
    <property type="match status" value="1"/>
</dbReference>
<organism evidence="3 4">
    <name type="scientific">Artemisia annua</name>
    <name type="common">Sweet wormwood</name>
    <dbReference type="NCBI Taxonomy" id="35608"/>
    <lineage>
        <taxon>Eukaryota</taxon>
        <taxon>Viridiplantae</taxon>
        <taxon>Streptophyta</taxon>
        <taxon>Embryophyta</taxon>
        <taxon>Tracheophyta</taxon>
        <taxon>Spermatophyta</taxon>
        <taxon>Magnoliopsida</taxon>
        <taxon>eudicotyledons</taxon>
        <taxon>Gunneridae</taxon>
        <taxon>Pentapetalae</taxon>
        <taxon>asterids</taxon>
        <taxon>campanulids</taxon>
        <taxon>Asterales</taxon>
        <taxon>Asteraceae</taxon>
        <taxon>Asteroideae</taxon>
        <taxon>Anthemideae</taxon>
        <taxon>Artemisiinae</taxon>
        <taxon>Artemisia</taxon>
    </lineage>
</organism>
<dbReference type="OrthoDB" id="1149618at2759"/>
<dbReference type="SUPFAM" id="SSF53300">
    <property type="entry name" value="vWA-like"/>
    <property type="match status" value="1"/>
</dbReference>
<sequence>MEPSHLGQPENNSIQRPTYAAIVAGFKSTTISSNPPTENKSPTTTILNHTRAVGEGKNKSPTQMILNPVRASWDEGKNKSPTLSQIAPTTTTLLGPPEIHPFIEATPPPTSTVISHPFIETMVSNYNSVKPPTYATIVARGFTENMSPTYLSTGNPCLDFFFHVVPDTPPETITRRLQEAWKHDPLKTLKLICNLRGVRGTGKSDKEGFYTCALWLHKNHPKTLACNVASIADFGYFKDLPELLYRVLEGPDVRKIEKKERSRRSRQRERRLLKAGVKAGLISKNARLFQRTVFLRRYGRQGRRCKRGWKGSFAVTNRKAKDNVSTEAKVLADRKRAQTEKAKSSDKRKEKRIKMAMKAIQRYNRDPDYKFLHECISFLFAKCLRSDMGFLTKRELRKISLAAKWCPSIDQSFDRSTLLCESIAKKVFPRQLYPEYKDIEEAHYAYRVRDRLRKQVLVPLRQALQLPEVYIGKNQWGLIPYNRVASVAMKTYKQQFLKHDMSRFEEYLDRVREGKTTIAAGALLPHKIIASLDDEDGGKVAELQWKRMVNDMLKKGKLTNCLAVCDVSASMRGIPMEVSVALGVLVSELSEEPWKGHLITFSENPKMQKVQGKNLKSKTNFVRRMEWGMNTDFQKVFDLLLEVASNNRLSKAEMIERVFVFSDMEFDKASSNPWETDYQAIKRKFAEKGYGGAVPEIVFWNLRDSQATPVPRKENGVALVSGFSKNLMTMFMEDMGSINPEGVMDHAISGEEYNKLVVVGRTPEALQLKVGTNIKNKLWIIDMTKRVMEMNNHLQSRLLDLKQHRISLEETEAKRNKNI</sequence>
<name>A0A2U1M686_ARTAN</name>
<keyword evidence="4" id="KW-1185">Reference proteome</keyword>
<dbReference type="Gene3D" id="3.40.50.410">
    <property type="entry name" value="von Willebrand factor, type A domain"/>
    <property type="match status" value="1"/>
</dbReference>
<gene>
    <name evidence="3" type="ORF">CTI12_AA415780</name>
</gene>
<dbReference type="PANTHER" id="PTHR31373:SF17">
    <property type="entry name" value="OS06G0652100 PROTEIN"/>
    <property type="match status" value="1"/>
</dbReference>
<dbReference type="AlphaFoldDB" id="A0A2U1M686"/>
<evidence type="ECO:0000259" key="2">
    <source>
        <dbReference type="Pfam" id="PF25043"/>
    </source>
</evidence>
<dbReference type="PIRSF" id="PIRSF015417">
    <property type="entry name" value="T31B5_30_vWA"/>
    <property type="match status" value="1"/>
</dbReference>
<dbReference type="InterPro" id="IPR036465">
    <property type="entry name" value="vWFA_dom_sf"/>
</dbReference>
<proteinExistence type="predicted"/>
<protein>
    <submittedName>
        <fullName evidence="3">Uncharacterized protein</fullName>
    </submittedName>
</protein>